<feature type="domain" description="DUF4131" evidence="8">
    <location>
        <begin position="34"/>
        <end position="188"/>
    </location>
</feature>
<feature type="transmembrane region" description="Helical" evidence="6">
    <location>
        <begin position="525"/>
        <end position="543"/>
    </location>
</feature>
<evidence type="ECO:0000256" key="3">
    <source>
        <dbReference type="ARBA" id="ARBA00022692"/>
    </source>
</evidence>
<evidence type="ECO:0000259" key="8">
    <source>
        <dbReference type="Pfam" id="PF13567"/>
    </source>
</evidence>
<name>A0A1J5RFZ2_9ZZZZ</name>
<dbReference type="NCBIfam" id="TIGR00360">
    <property type="entry name" value="ComEC_N-term"/>
    <property type="match status" value="1"/>
</dbReference>
<feature type="transmembrane region" description="Helical" evidence="6">
    <location>
        <begin position="36"/>
        <end position="52"/>
    </location>
</feature>
<dbReference type="InterPro" id="IPR004477">
    <property type="entry name" value="ComEC_N"/>
</dbReference>
<feature type="domain" description="ComEC/Rec2-related protein" evidence="7">
    <location>
        <begin position="239"/>
        <end position="521"/>
    </location>
</feature>
<protein>
    <submittedName>
        <fullName evidence="9">ComEC family competence protein</fullName>
    </submittedName>
</protein>
<gene>
    <name evidence="9" type="ORF">GALL_271770</name>
</gene>
<proteinExistence type="predicted"/>
<evidence type="ECO:0000256" key="1">
    <source>
        <dbReference type="ARBA" id="ARBA00004651"/>
    </source>
</evidence>
<comment type="caution">
    <text evidence="9">The sequence shown here is derived from an EMBL/GenBank/DDBJ whole genome shotgun (WGS) entry which is preliminary data.</text>
</comment>
<evidence type="ECO:0000256" key="5">
    <source>
        <dbReference type="ARBA" id="ARBA00023136"/>
    </source>
</evidence>
<feature type="transmembrane region" description="Helical" evidence="6">
    <location>
        <begin position="301"/>
        <end position="321"/>
    </location>
</feature>
<keyword evidence="2" id="KW-1003">Cell membrane</keyword>
<dbReference type="InterPro" id="IPR025405">
    <property type="entry name" value="DUF4131"/>
</dbReference>
<keyword evidence="4 6" id="KW-1133">Transmembrane helix</keyword>
<dbReference type="EMBL" id="MLJW01000276">
    <property type="protein sequence ID" value="OIQ90903.1"/>
    <property type="molecule type" value="Genomic_DNA"/>
</dbReference>
<dbReference type="InterPro" id="IPR052159">
    <property type="entry name" value="Competence_DNA_uptake"/>
</dbReference>
<keyword evidence="3 6" id="KW-0812">Transmembrane</keyword>
<dbReference type="PANTHER" id="PTHR30619:SF1">
    <property type="entry name" value="RECOMBINATION PROTEIN 2"/>
    <property type="match status" value="1"/>
</dbReference>
<evidence type="ECO:0000259" key="7">
    <source>
        <dbReference type="Pfam" id="PF03772"/>
    </source>
</evidence>
<feature type="transmembrane region" description="Helical" evidence="6">
    <location>
        <begin position="367"/>
        <end position="387"/>
    </location>
</feature>
<feature type="transmembrane region" description="Helical" evidence="6">
    <location>
        <begin position="447"/>
        <end position="466"/>
    </location>
</feature>
<feature type="transmembrane region" description="Helical" evidence="6">
    <location>
        <begin position="399"/>
        <end position="427"/>
    </location>
</feature>
<dbReference type="Pfam" id="PF03772">
    <property type="entry name" value="Competence"/>
    <property type="match status" value="1"/>
</dbReference>
<feature type="transmembrane region" description="Helical" evidence="6">
    <location>
        <begin position="502"/>
        <end position="518"/>
    </location>
</feature>
<evidence type="ECO:0000256" key="4">
    <source>
        <dbReference type="ARBA" id="ARBA00022989"/>
    </source>
</evidence>
<dbReference type="Pfam" id="PF13567">
    <property type="entry name" value="DUF4131"/>
    <property type="match status" value="1"/>
</dbReference>
<feature type="transmembrane region" description="Helical" evidence="6">
    <location>
        <begin position="478"/>
        <end position="496"/>
    </location>
</feature>
<evidence type="ECO:0000313" key="9">
    <source>
        <dbReference type="EMBL" id="OIQ90903.1"/>
    </source>
</evidence>
<evidence type="ECO:0000256" key="6">
    <source>
        <dbReference type="SAM" id="Phobius"/>
    </source>
</evidence>
<reference evidence="9" key="1">
    <citation type="submission" date="2016-10" db="EMBL/GenBank/DDBJ databases">
        <title>Sequence of Gallionella enrichment culture.</title>
        <authorList>
            <person name="Poehlein A."/>
            <person name="Muehling M."/>
            <person name="Daniel R."/>
        </authorList>
    </citation>
    <scope>NUCLEOTIDE SEQUENCE</scope>
</reference>
<dbReference type="PANTHER" id="PTHR30619">
    <property type="entry name" value="DNA INTERNALIZATION/COMPETENCE PROTEIN COMEC/REC2"/>
    <property type="match status" value="1"/>
</dbReference>
<feature type="transmembrane region" description="Helical" evidence="6">
    <location>
        <begin position="59"/>
        <end position="77"/>
    </location>
</feature>
<keyword evidence="5 6" id="KW-0472">Membrane</keyword>
<accession>A0A1J5RFZ2</accession>
<dbReference type="AlphaFoldDB" id="A0A1J5RFZ2"/>
<dbReference type="GO" id="GO:0005886">
    <property type="term" value="C:plasma membrane"/>
    <property type="evidence" value="ECO:0007669"/>
    <property type="project" value="UniProtKB-SubCell"/>
</dbReference>
<organism evidence="9">
    <name type="scientific">mine drainage metagenome</name>
    <dbReference type="NCBI Taxonomy" id="410659"/>
    <lineage>
        <taxon>unclassified sequences</taxon>
        <taxon>metagenomes</taxon>
        <taxon>ecological metagenomes</taxon>
    </lineage>
</organism>
<evidence type="ECO:0000256" key="2">
    <source>
        <dbReference type="ARBA" id="ARBA00022475"/>
    </source>
</evidence>
<feature type="transmembrane region" description="Helical" evidence="6">
    <location>
        <begin position="259"/>
        <end position="280"/>
    </location>
</feature>
<comment type="subcellular location">
    <subcellularLocation>
        <location evidence="1">Cell membrane</location>
        <topology evidence="1">Multi-pass membrane protein</topology>
    </subcellularLocation>
</comment>
<sequence>MGILFLNERDRWIFWLPVALGTGIALYFSLPSEPPLWVGGAGAALFALLAWGGRRFLPLWIAAVYLSLVFTGFFMATERTVAVAAPRLEHATWVLPLQGRLLAVDPAADGLRLLLDRLEDPKGGMGERPPRRVRLHLAHGGQNLRAGQIIAFQASLMPPPPPVAPGGYDFARVAWFEGLGAVGYITTPPEIVGRARPDGWSGRLRLMLRGWRDALTAHIGAAMAGRGLPDGTGATAAALITGERGAVPPVLMQAYRDAGLAHILVIAGMHMSMVAGLVYGAMRGALAAFPALALRFPIKKWAAAAALAVTFGYLLVSGAPVPTQRAFVMNGFVLLAVLLDREALSLRTITWAATAVLLLEPEALTGASFQLSFAAVYMLISGYEILAPRLAGLRGRGGWAAMLLLHGAGILLTTLLAAAGTAFYALYHFNRFSAYALLGNLLAVPVVGLWVMPAALLAMLLLPLGLDGPAWGLMGHGLVLVDRIALLVAGLPGAVLSLPKPPLAALALFTLGGLWLLLWRRPWRVWGLAAMAAALGLAALSPPPDLLVDDSGRVVAARLDGPRLAFSRVAGGRMLQDSWRQQAGVGGGRAASWAEGDPVRCDGLGCVLRLKGWRVALPDRREALADDCRLASLIVAPFAARCPPGSAALVLDGPLLRRTGTHRLWLGKPGLRMDWVAQEEGRRPWTPFAFQEVTP</sequence>
<feature type="transmembrane region" description="Helical" evidence="6">
    <location>
        <begin position="12"/>
        <end position="30"/>
    </location>
</feature>